<accession>A0ABN3AJN1</accession>
<gene>
    <name evidence="1" type="ORF">GCM10009846_00160</name>
</gene>
<reference evidence="1 2" key="1">
    <citation type="journal article" date="2019" name="Int. J. Syst. Evol. Microbiol.">
        <title>The Global Catalogue of Microorganisms (GCM) 10K type strain sequencing project: providing services to taxonomists for standard genome sequencing and annotation.</title>
        <authorList>
            <consortium name="The Broad Institute Genomics Platform"/>
            <consortium name="The Broad Institute Genome Sequencing Center for Infectious Disease"/>
            <person name="Wu L."/>
            <person name="Ma J."/>
        </authorList>
    </citation>
    <scope>NUCLEOTIDE SEQUENCE [LARGE SCALE GENOMIC DNA]</scope>
    <source>
        <strain evidence="1 2">JCM 16026</strain>
    </source>
</reference>
<dbReference type="Proteomes" id="UP001501599">
    <property type="component" value="Unassembled WGS sequence"/>
</dbReference>
<sequence length="96" mass="9900">MEVPVTTIDVADAGTSAAGDSRLAWTCPEPVLWTASEPTPHGAVYAGFVQQVGERFVAVDGLGAALGAFDELELAQRAVAAAVATTLAASIWMRQV</sequence>
<comment type="caution">
    <text evidence="1">The sequence shown here is derived from an EMBL/GenBank/DDBJ whole genome shotgun (WGS) entry which is preliminary data.</text>
</comment>
<protein>
    <submittedName>
        <fullName evidence="1">Uncharacterized protein</fullName>
    </submittedName>
</protein>
<organism evidence="1 2">
    <name type="scientific">Agrococcus versicolor</name>
    <dbReference type="NCBI Taxonomy" id="501482"/>
    <lineage>
        <taxon>Bacteria</taxon>
        <taxon>Bacillati</taxon>
        <taxon>Actinomycetota</taxon>
        <taxon>Actinomycetes</taxon>
        <taxon>Micrococcales</taxon>
        <taxon>Microbacteriaceae</taxon>
        <taxon>Agrococcus</taxon>
    </lineage>
</organism>
<dbReference type="EMBL" id="BAAAQT010000001">
    <property type="protein sequence ID" value="GAA2170295.1"/>
    <property type="molecule type" value="Genomic_DNA"/>
</dbReference>
<proteinExistence type="predicted"/>
<keyword evidence="2" id="KW-1185">Reference proteome</keyword>
<name>A0ABN3AJN1_9MICO</name>
<evidence type="ECO:0000313" key="2">
    <source>
        <dbReference type="Proteomes" id="UP001501599"/>
    </source>
</evidence>
<evidence type="ECO:0000313" key="1">
    <source>
        <dbReference type="EMBL" id="GAA2170295.1"/>
    </source>
</evidence>